<dbReference type="Gene3D" id="1.10.10.10">
    <property type="entry name" value="Winged helix-like DNA-binding domain superfamily/Winged helix DNA-binding domain"/>
    <property type="match status" value="1"/>
</dbReference>
<name>A0ABT3AL50_9RHOB</name>
<protein>
    <recommendedName>
        <fullName evidence="3">OmpR/PhoB-type domain-containing protein</fullName>
    </recommendedName>
</protein>
<dbReference type="Proteomes" id="UP001320899">
    <property type="component" value="Unassembled WGS sequence"/>
</dbReference>
<evidence type="ECO:0008006" key="3">
    <source>
        <dbReference type="Google" id="ProtNLM"/>
    </source>
</evidence>
<reference evidence="1 2" key="1">
    <citation type="submission" date="2022-10" db="EMBL/GenBank/DDBJ databases">
        <title>Ruegeria sp. nov., isolated from ocean surface sediments.</title>
        <authorList>
            <person name="He W."/>
            <person name="Xue H.-P."/>
            <person name="Zhang D.-F."/>
        </authorList>
    </citation>
    <scope>NUCLEOTIDE SEQUENCE [LARGE SCALE GENOMIC DNA]</scope>
    <source>
        <strain evidence="1 2">XHP0148</strain>
    </source>
</reference>
<accession>A0ABT3AL50</accession>
<organism evidence="1 2">
    <name type="scientific">Ruegeria aquimaris</name>
    <dbReference type="NCBI Taxonomy" id="2984333"/>
    <lineage>
        <taxon>Bacteria</taxon>
        <taxon>Pseudomonadati</taxon>
        <taxon>Pseudomonadota</taxon>
        <taxon>Alphaproteobacteria</taxon>
        <taxon>Rhodobacterales</taxon>
        <taxon>Roseobacteraceae</taxon>
        <taxon>Ruegeria</taxon>
    </lineage>
</organism>
<proteinExistence type="predicted"/>
<comment type="caution">
    <text evidence="1">The sequence shown here is derived from an EMBL/GenBank/DDBJ whole genome shotgun (WGS) entry which is preliminary data.</text>
</comment>
<gene>
    <name evidence="1" type="ORF">OE747_13765</name>
</gene>
<evidence type="ECO:0000313" key="2">
    <source>
        <dbReference type="Proteomes" id="UP001320899"/>
    </source>
</evidence>
<dbReference type="SUPFAM" id="SSF46894">
    <property type="entry name" value="C-terminal effector domain of the bipartite response regulators"/>
    <property type="match status" value="1"/>
</dbReference>
<dbReference type="InterPro" id="IPR036388">
    <property type="entry name" value="WH-like_DNA-bd_sf"/>
</dbReference>
<dbReference type="InterPro" id="IPR016032">
    <property type="entry name" value="Sig_transdc_resp-reg_C-effctor"/>
</dbReference>
<dbReference type="EMBL" id="JAOWLB010000009">
    <property type="protein sequence ID" value="MCV2889415.1"/>
    <property type="molecule type" value="Genomic_DNA"/>
</dbReference>
<evidence type="ECO:0000313" key="1">
    <source>
        <dbReference type="EMBL" id="MCV2889415.1"/>
    </source>
</evidence>
<sequence length="64" mass="6836">MGGFEMTAPDGVPVAISGRKIQGLLSILALSPGLTASRDRLVGLLWSDRDDDHSRAACVRRLLC</sequence>
<keyword evidence="2" id="KW-1185">Reference proteome</keyword>